<feature type="transmembrane region" description="Helical" evidence="7">
    <location>
        <begin position="60"/>
        <end position="90"/>
    </location>
</feature>
<keyword evidence="3" id="KW-1003">Cell membrane</keyword>
<organism evidence="8 9">
    <name type="scientific">Williamsia maris</name>
    <dbReference type="NCBI Taxonomy" id="72806"/>
    <lineage>
        <taxon>Bacteria</taxon>
        <taxon>Bacillati</taxon>
        <taxon>Actinomycetota</taxon>
        <taxon>Actinomycetes</taxon>
        <taxon>Mycobacteriales</taxon>
        <taxon>Nocardiaceae</taxon>
        <taxon>Williamsia</taxon>
    </lineage>
</organism>
<accession>A0ABT1HCG2</accession>
<feature type="transmembrane region" description="Helical" evidence="7">
    <location>
        <begin position="7"/>
        <end position="25"/>
    </location>
</feature>
<evidence type="ECO:0000256" key="2">
    <source>
        <dbReference type="ARBA" id="ARBA00006679"/>
    </source>
</evidence>
<evidence type="ECO:0000256" key="6">
    <source>
        <dbReference type="ARBA" id="ARBA00023136"/>
    </source>
</evidence>
<dbReference type="Pfam" id="PF07681">
    <property type="entry name" value="DoxX"/>
    <property type="match status" value="1"/>
</dbReference>
<keyword evidence="5 7" id="KW-1133">Transmembrane helix</keyword>
<comment type="similarity">
    <text evidence="2">Belongs to the DoxX family.</text>
</comment>
<name>A0ABT1HCG2_9NOCA</name>
<evidence type="ECO:0000313" key="9">
    <source>
        <dbReference type="Proteomes" id="UP001206895"/>
    </source>
</evidence>
<evidence type="ECO:0000256" key="7">
    <source>
        <dbReference type="SAM" id="Phobius"/>
    </source>
</evidence>
<dbReference type="EMBL" id="JAMTCJ010000001">
    <property type="protein sequence ID" value="MCP2175400.1"/>
    <property type="molecule type" value="Genomic_DNA"/>
</dbReference>
<keyword evidence="4 7" id="KW-0812">Transmembrane</keyword>
<protein>
    <submittedName>
        <fullName evidence="8">Oxidoreductase</fullName>
    </submittedName>
</protein>
<evidence type="ECO:0000256" key="4">
    <source>
        <dbReference type="ARBA" id="ARBA00022692"/>
    </source>
</evidence>
<evidence type="ECO:0000256" key="1">
    <source>
        <dbReference type="ARBA" id="ARBA00004651"/>
    </source>
</evidence>
<keyword evidence="9" id="KW-1185">Reference proteome</keyword>
<evidence type="ECO:0000256" key="5">
    <source>
        <dbReference type="ARBA" id="ARBA00022989"/>
    </source>
</evidence>
<evidence type="ECO:0000256" key="3">
    <source>
        <dbReference type="ARBA" id="ARBA00022475"/>
    </source>
</evidence>
<dbReference type="RefSeq" id="WP_253660381.1">
    <property type="nucleotide sequence ID" value="NZ_BAAAJQ010000001.1"/>
</dbReference>
<dbReference type="InterPro" id="IPR051907">
    <property type="entry name" value="DoxX-like_oxidoreductase"/>
</dbReference>
<comment type="caution">
    <text evidence="8">The sequence shown here is derived from an EMBL/GenBank/DDBJ whole genome shotgun (WGS) entry which is preliminary data.</text>
</comment>
<gene>
    <name evidence="8" type="ORF">LX13_001207</name>
</gene>
<evidence type="ECO:0000313" key="8">
    <source>
        <dbReference type="EMBL" id="MCP2175400.1"/>
    </source>
</evidence>
<dbReference type="PANTHER" id="PTHR33452">
    <property type="entry name" value="OXIDOREDUCTASE CATD-RELATED"/>
    <property type="match status" value="1"/>
</dbReference>
<sequence length="140" mass="15238">MGTSRSFTSLVARVILGFIFIMHGWQKLHTNGIDKTEAGFRAMDVPFPEFSAHYATWVEFVGGILLIVGILTPLVSILLIIDMIGAIVTVHADKGFWNFDGGYEFPLALIAALVAVGLADTGRTGVDGFVTGRRRGRREV</sequence>
<comment type="subcellular location">
    <subcellularLocation>
        <location evidence="1">Cell membrane</location>
        <topology evidence="1">Multi-pass membrane protein</topology>
    </subcellularLocation>
</comment>
<dbReference type="Proteomes" id="UP001206895">
    <property type="component" value="Unassembled WGS sequence"/>
</dbReference>
<reference evidence="8 9" key="1">
    <citation type="submission" date="2022-06" db="EMBL/GenBank/DDBJ databases">
        <title>Genomic Encyclopedia of Archaeal and Bacterial Type Strains, Phase II (KMG-II): from individual species to whole genera.</title>
        <authorList>
            <person name="Goeker M."/>
        </authorList>
    </citation>
    <scope>NUCLEOTIDE SEQUENCE [LARGE SCALE GENOMIC DNA]</scope>
    <source>
        <strain evidence="8 9">DSM 44693</strain>
    </source>
</reference>
<dbReference type="InterPro" id="IPR032808">
    <property type="entry name" value="DoxX"/>
</dbReference>
<proteinExistence type="inferred from homology"/>
<keyword evidence="6 7" id="KW-0472">Membrane</keyword>
<dbReference type="PANTHER" id="PTHR33452:SF1">
    <property type="entry name" value="INNER MEMBRANE PROTEIN YPHA-RELATED"/>
    <property type="match status" value="1"/>
</dbReference>